<dbReference type="FunFam" id="1.10.510.10:FF:000956">
    <property type="entry name" value="CAMK family protein kinase"/>
    <property type="match status" value="1"/>
</dbReference>
<evidence type="ECO:0000256" key="1">
    <source>
        <dbReference type="ARBA" id="ARBA00022741"/>
    </source>
</evidence>
<dbReference type="SMART" id="SM00220">
    <property type="entry name" value="S_TKc"/>
    <property type="match status" value="1"/>
</dbReference>
<evidence type="ECO:0000256" key="2">
    <source>
        <dbReference type="ARBA" id="ARBA00022840"/>
    </source>
</evidence>
<dbReference type="VEuPathDB" id="TrichDB:TRFO_27768"/>
<name>A0A1J4K080_9EUKA</name>
<feature type="domain" description="Protein kinase" evidence="4">
    <location>
        <begin position="22"/>
        <end position="272"/>
    </location>
</feature>
<keyword evidence="2 3" id="KW-0067">ATP-binding</keyword>
<evidence type="ECO:0000256" key="3">
    <source>
        <dbReference type="PROSITE-ProRule" id="PRU10141"/>
    </source>
</evidence>
<keyword evidence="5" id="KW-0418">Kinase</keyword>
<sequence length="337" mass="38196">MNYVLCTDDGIEIEFPSEFGNYRYVNPIGQGSSSVVILVENRITRECSAAKLMRRTPTIDKNLEREIRFLQSISHPNIIAVRDIVYLPKIIIVVMEYCSRGDMITEIGLCGGFSKIILRKYSHQIISAISFLHSRNWTHRDLKPDNILIDSSGQIKLADFGHCGEVKKNNIMMQTLCGTYYYTPPEVIEERPYDGKKADVWGIGVVLYCLATGQLPWEMGSEVAVRERILNGEVMEPDPPIDPDIFRIIKKCIVVDPEKRATAAELIEDPLFAPERRKNELLHMRVRNTGNATPEPGRGLSRPILASASKVNIKKKLEINKHSNSLYNFTFKSSLVL</sequence>
<organism evidence="5 6">
    <name type="scientific">Tritrichomonas foetus</name>
    <dbReference type="NCBI Taxonomy" id="1144522"/>
    <lineage>
        <taxon>Eukaryota</taxon>
        <taxon>Metamonada</taxon>
        <taxon>Parabasalia</taxon>
        <taxon>Tritrichomonadida</taxon>
        <taxon>Tritrichomonadidae</taxon>
        <taxon>Tritrichomonas</taxon>
    </lineage>
</organism>
<dbReference type="InterPro" id="IPR017441">
    <property type="entry name" value="Protein_kinase_ATP_BS"/>
</dbReference>
<dbReference type="PROSITE" id="PS00107">
    <property type="entry name" value="PROTEIN_KINASE_ATP"/>
    <property type="match status" value="1"/>
</dbReference>
<dbReference type="GO" id="GO:0005524">
    <property type="term" value="F:ATP binding"/>
    <property type="evidence" value="ECO:0007669"/>
    <property type="project" value="UniProtKB-UniRule"/>
</dbReference>
<dbReference type="GO" id="GO:0035556">
    <property type="term" value="P:intracellular signal transduction"/>
    <property type="evidence" value="ECO:0007669"/>
    <property type="project" value="TreeGrafter"/>
</dbReference>
<gene>
    <name evidence="5" type="ORF">TRFO_27768</name>
</gene>
<dbReference type="InterPro" id="IPR011009">
    <property type="entry name" value="Kinase-like_dom_sf"/>
</dbReference>
<evidence type="ECO:0000313" key="6">
    <source>
        <dbReference type="Proteomes" id="UP000179807"/>
    </source>
</evidence>
<dbReference type="InterPro" id="IPR000719">
    <property type="entry name" value="Prot_kinase_dom"/>
</dbReference>
<dbReference type="EMBL" id="MLAK01000785">
    <property type="protein sequence ID" value="OHT04635.1"/>
    <property type="molecule type" value="Genomic_DNA"/>
</dbReference>
<dbReference type="RefSeq" id="XP_068357771.1">
    <property type="nucleotide sequence ID" value="XM_068505756.1"/>
</dbReference>
<evidence type="ECO:0000313" key="5">
    <source>
        <dbReference type="EMBL" id="OHT04635.1"/>
    </source>
</evidence>
<dbReference type="PROSITE" id="PS50011">
    <property type="entry name" value="PROTEIN_KINASE_DOM"/>
    <property type="match status" value="1"/>
</dbReference>
<dbReference type="Proteomes" id="UP000179807">
    <property type="component" value="Unassembled WGS sequence"/>
</dbReference>
<feature type="binding site" evidence="3">
    <location>
        <position position="51"/>
    </location>
    <ligand>
        <name>ATP</name>
        <dbReference type="ChEBI" id="CHEBI:30616"/>
    </ligand>
</feature>
<proteinExistence type="predicted"/>
<dbReference type="OrthoDB" id="541276at2759"/>
<evidence type="ECO:0000259" key="4">
    <source>
        <dbReference type="PROSITE" id="PS50011"/>
    </source>
</evidence>
<dbReference type="Pfam" id="PF00069">
    <property type="entry name" value="Pkinase"/>
    <property type="match status" value="1"/>
</dbReference>
<keyword evidence="6" id="KW-1185">Reference proteome</keyword>
<dbReference type="GO" id="GO:0005737">
    <property type="term" value="C:cytoplasm"/>
    <property type="evidence" value="ECO:0007669"/>
    <property type="project" value="TreeGrafter"/>
</dbReference>
<dbReference type="Gene3D" id="1.10.510.10">
    <property type="entry name" value="Transferase(Phosphotransferase) domain 1"/>
    <property type="match status" value="1"/>
</dbReference>
<comment type="caution">
    <text evidence="5">The sequence shown here is derived from an EMBL/GenBank/DDBJ whole genome shotgun (WGS) entry which is preliminary data.</text>
</comment>
<dbReference type="GeneID" id="94840460"/>
<protein>
    <submittedName>
        <fullName evidence="5">CAMK family protein kinase</fullName>
    </submittedName>
</protein>
<keyword evidence="1 3" id="KW-0547">Nucleotide-binding</keyword>
<accession>A0A1J4K080</accession>
<dbReference type="SUPFAM" id="SSF56112">
    <property type="entry name" value="Protein kinase-like (PK-like)"/>
    <property type="match status" value="1"/>
</dbReference>
<dbReference type="PANTHER" id="PTHR24346:SF30">
    <property type="entry name" value="MATERNAL EMBRYONIC LEUCINE ZIPPER KINASE"/>
    <property type="match status" value="1"/>
</dbReference>
<dbReference type="AlphaFoldDB" id="A0A1J4K080"/>
<keyword evidence="5" id="KW-0808">Transferase</keyword>
<dbReference type="GO" id="GO:0004674">
    <property type="term" value="F:protein serine/threonine kinase activity"/>
    <property type="evidence" value="ECO:0007669"/>
    <property type="project" value="TreeGrafter"/>
</dbReference>
<reference evidence="5" key="1">
    <citation type="submission" date="2016-10" db="EMBL/GenBank/DDBJ databases">
        <authorList>
            <person name="Benchimol M."/>
            <person name="Almeida L.G."/>
            <person name="Vasconcelos A.T."/>
            <person name="Perreira-Neves A."/>
            <person name="Rosa I.A."/>
            <person name="Tasca T."/>
            <person name="Bogo M.R."/>
            <person name="de Souza W."/>
        </authorList>
    </citation>
    <scope>NUCLEOTIDE SEQUENCE [LARGE SCALE GENOMIC DNA]</scope>
    <source>
        <strain evidence="5">K</strain>
    </source>
</reference>
<dbReference type="PANTHER" id="PTHR24346">
    <property type="entry name" value="MAP/MICROTUBULE AFFINITY-REGULATING KINASE"/>
    <property type="match status" value="1"/>
</dbReference>